<proteinExistence type="predicted"/>
<organism evidence="1 2">
    <name type="scientific">Vibrio anguillarum</name>
    <name type="common">Listonella anguillarum</name>
    <dbReference type="NCBI Taxonomy" id="55601"/>
    <lineage>
        <taxon>Bacteria</taxon>
        <taxon>Pseudomonadati</taxon>
        <taxon>Pseudomonadota</taxon>
        <taxon>Gammaproteobacteria</taxon>
        <taxon>Vibrionales</taxon>
        <taxon>Vibrionaceae</taxon>
        <taxon>Vibrio</taxon>
    </lineage>
</organism>
<comment type="caution">
    <text evidence="1">The sequence shown here is derived from an EMBL/GenBank/DDBJ whole genome shotgun (WGS) entry which is preliminary data.</text>
</comment>
<name>A0ABR9ZAS4_VIBAN</name>
<protein>
    <submittedName>
        <fullName evidence="1">DUF2971 domain-containing protein</fullName>
    </submittedName>
</protein>
<dbReference type="EMBL" id="RDPI01000118">
    <property type="protein sequence ID" value="MBF4375372.1"/>
    <property type="molecule type" value="Genomic_DNA"/>
</dbReference>
<dbReference type="Pfam" id="PF11185">
    <property type="entry name" value="DUF2971"/>
    <property type="match status" value="1"/>
</dbReference>
<sequence length="203" mass="23944">MLRRYTDLPGLLCMLTKKKITLLDPNSWDDKNDAYYLELYKKKKDLGSTLALCLTQKNETYHHWSVFTSRENGVCIVFDRDKFESFLDEQTDLKHDSVRYMQLDKMRKNTPQIEELPFLKRYAFTDESEYRLIFTSKRQMKVKDIPLPINAIRKISVNPWAPDAFYEAIKTTIKKLDGCEKIKVGKSSLINNKEWCRIGDKIA</sequence>
<accession>A0ABR9ZAS4</accession>
<dbReference type="InterPro" id="IPR021352">
    <property type="entry name" value="DUF2971"/>
</dbReference>
<evidence type="ECO:0000313" key="2">
    <source>
        <dbReference type="Proteomes" id="UP000726136"/>
    </source>
</evidence>
<gene>
    <name evidence="1" type="ORF">EAY46_20280</name>
</gene>
<reference evidence="1 2" key="1">
    <citation type="journal article" date="2021" name="PeerJ">
        <title>Analysis of 44 Vibrio anguillarum genomes reveals high genetic diversity.</title>
        <authorList>
            <person name="Hansen M.J."/>
            <person name="Dalsgaard I."/>
        </authorList>
    </citation>
    <scope>NUCLEOTIDE SEQUENCE [LARGE SCALE GENOMIC DNA]</scope>
    <source>
        <strain evidence="1 2">040915-1/1B</strain>
    </source>
</reference>
<evidence type="ECO:0000313" key="1">
    <source>
        <dbReference type="EMBL" id="MBF4375372.1"/>
    </source>
</evidence>
<dbReference type="Proteomes" id="UP000726136">
    <property type="component" value="Unassembled WGS sequence"/>
</dbReference>
<keyword evidence="2" id="KW-1185">Reference proteome</keyword>